<evidence type="ECO:0008006" key="5">
    <source>
        <dbReference type="Google" id="ProtNLM"/>
    </source>
</evidence>
<keyword evidence="2" id="KW-0812">Transmembrane</keyword>
<dbReference type="EMBL" id="LN890656">
    <property type="protein sequence ID" value="CUS05934.1"/>
    <property type="molecule type" value="Genomic_DNA"/>
</dbReference>
<feature type="region of interest" description="Disordered" evidence="1">
    <location>
        <begin position="503"/>
        <end position="524"/>
    </location>
</feature>
<keyword evidence="2" id="KW-0472">Membrane</keyword>
<feature type="transmembrane region" description="Helical" evidence="2">
    <location>
        <begin position="532"/>
        <end position="551"/>
    </location>
</feature>
<name>A0A160T787_9CHLR</name>
<feature type="transmembrane region" description="Helical" evidence="2">
    <location>
        <begin position="626"/>
        <end position="646"/>
    </location>
</feature>
<feature type="transmembrane region" description="Helical" evidence="2">
    <location>
        <begin position="460"/>
        <end position="493"/>
    </location>
</feature>
<feature type="compositionally biased region" description="Basic and acidic residues" evidence="1">
    <location>
        <begin position="125"/>
        <end position="161"/>
    </location>
</feature>
<feature type="transmembrane region" description="Helical" evidence="2">
    <location>
        <begin position="683"/>
        <end position="702"/>
    </location>
</feature>
<feature type="compositionally biased region" description="Polar residues" evidence="1">
    <location>
        <begin position="162"/>
        <end position="172"/>
    </location>
</feature>
<feature type="transmembrane region" description="Helical" evidence="2">
    <location>
        <begin position="709"/>
        <end position="728"/>
    </location>
</feature>
<feature type="compositionally biased region" description="Pro residues" evidence="1">
    <location>
        <begin position="503"/>
        <end position="520"/>
    </location>
</feature>
<organism evidence="3 4">
    <name type="scientific">Candidatus Promineifilum breve</name>
    <dbReference type="NCBI Taxonomy" id="1806508"/>
    <lineage>
        <taxon>Bacteria</taxon>
        <taxon>Bacillati</taxon>
        <taxon>Chloroflexota</taxon>
        <taxon>Ardenticatenia</taxon>
        <taxon>Candidatus Promineifilales</taxon>
        <taxon>Candidatus Promineifilaceae</taxon>
        <taxon>Candidatus Promineifilum</taxon>
    </lineage>
</organism>
<accession>A0A160T787</accession>
<reference evidence="3" key="1">
    <citation type="submission" date="2016-01" db="EMBL/GenBank/DDBJ databases">
        <authorList>
            <person name="Mcilroy J.S."/>
            <person name="Karst M S."/>
            <person name="Albertsen M."/>
        </authorList>
    </citation>
    <scope>NUCLEOTIDE SEQUENCE</scope>
    <source>
        <strain evidence="3">Cfx-K</strain>
    </source>
</reference>
<feature type="transmembrane region" description="Helical" evidence="2">
    <location>
        <begin position="94"/>
        <end position="113"/>
    </location>
</feature>
<sequence>MLMIAPILFTFAIATHVAIHVLERAPHVQDSVTYLFQAQTLARGRLTAPAPPLAEAEATPHFAQEFLLVRHGRWFGKYTPGYPMLLALGVLVRAPWLVNPLLAALAVAVMFPLSKELMGDRRRQTADHVLTGDRRRQTADHVLTGDRRRQTADHELTDDGRQSTIDTQKTTHTQITDPLPTHLLLPLLLALSPFFLIMSGSLMAHTAELWWTLLFMLAWARTWRGAVGQGAAGQSGQRGQRHWPVMSGSLTAHTAELWWTLLFMLAWARTWRGAVGQGGKRGQRHWPVMSGSLMARTTERWWTSLFMLAWARTWRGAVGQGRKRGQRHWPVMSGNLMAHTAELWWTSLFMLAWARTWRGAAGQGEQHGQRHWPVMSGRLITHTAERWWTSPFMLAWARAWRGAAGHGEQRGQRHWPVMSGSLMAHTAELWWTTLFMFAWARAWRGAAGHGEQRGQRRWPILAGIAFGLLFLTRPFTAALIGLTYGLTLPFIYAFPLRPRPPAPLPSSSPLRPRSPAPLPSSSPLRPRSPAPLLFLATAAPFLLALFAYQAAVTGDPLTDPRLLYWPYDRIGFGPDSGEPQNAFTFAPTAAGPAIQWLTDPSQPPRGHSPARGLYNLGVNLDALENILFGWPALFSLSFVWLAFLLRRPTPTDWLLLLMVAAVGAGHVAYWASGVAYGPRYLFAALPALIILTARGLGALAAVVGRRPTVVILVALAAYSLMTLPGRVASYRDYNFVDPGVRAAVAESVEPPALVFITASATDWWEYGAFFSGNTPWLDGPVLYARDLGPDENARLAREFPGRAVYLWRDGQLQTGP</sequence>
<protein>
    <recommendedName>
        <fullName evidence="5">Glycosyltransferase RgtA/B/C/D-like domain-containing protein</fullName>
    </recommendedName>
</protein>
<proteinExistence type="predicted"/>
<feature type="region of interest" description="Disordered" evidence="1">
    <location>
        <begin position="125"/>
        <end position="172"/>
    </location>
</feature>
<feature type="transmembrane region" description="Helical" evidence="2">
    <location>
        <begin position="653"/>
        <end position="671"/>
    </location>
</feature>
<dbReference type="KEGG" id="pbf:CFX0092_B0400"/>
<feature type="transmembrane region" description="Helical" evidence="2">
    <location>
        <begin position="183"/>
        <end position="203"/>
    </location>
</feature>
<evidence type="ECO:0000313" key="3">
    <source>
        <dbReference type="EMBL" id="CUS05934.1"/>
    </source>
</evidence>
<keyword evidence="4" id="KW-1185">Reference proteome</keyword>
<evidence type="ECO:0000256" key="1">
    <source>
        <dbReference type="SAM" id="MobiDB-lite"/>
    </source>
</evidence>
<gene>
    <name evidence="3" type="ORF">CFX0092_B0400</name>
</gene>
<dbReference type="Proteomes" id="UP000215027">
    <property type="component" value="Chromosome II"/>
</dbReference>
<evidence type="ECO:0000256" key="2">
    <source>
        <dbReference type="SAM" id="Phobius"/>
    </source>
</evidence>
<dbReference type="AlphaFoldDB" id="A0A160T787"/>
<evidence type="ECO:0000313" key="4">
    <source>
        <dbReference type="Proteomes" id="UP000215027"/>
    </source>
</evidence>
<keyword evidence="2" id="KW-1133">Transmembrane helix</keyword>